<dbReference type="eggNOG" id="COG0006">
    <property type="taxonomic scope" value="Bacteria"/>
</dbReference>
<protein>
    <submittedName>
        <fullName evidence="3">Peptidase M24</fullName>
    </submittedName>
</protein>
<dbReference type="InterPro" id="IPR029149">
    <property type="entry name" value="Creatin/AminoP/Spt16_N"/>
</dbReference>
<dbReference type="AlphaFoldDB" id="A0A073IRV2"/>
<evidence type="ECO:0000259" key="2">
    <source>
        <dbReference type="Pfam" id="PF01321"/>
    </source>
</evidence>
<dbReference type="SUPFAM" id="SSF55920">
    <property type="entry name" value="Creatinase/aminopeptidase"/>
    <property type="match status" value="1"/>
</dbReference>
<dbReference type="EMBL" id="JMKI01000006">
    <property type="protein sequence ID" value="KEJ93048.1"/>
    <property type="molecule type" value="Genomic_DNA"/>
</dbReference>
<gene>
    <name evidence="3" type="ORF">EH55_12125</name>
</gene>
<accession>A0A073IRV2</accession>
<dbReference type="PANTHER" id="PTHR46112">
    <property type="entry name" value="AMINOPEPTIDASE"/>
    <property type="match status" value="1"/>
</dbReference>
<feature type="domain" description="Peptidase M24" evidence="1">
    <location>
        <begin position="147"/>
        <end position="348"/>
    </location>
</feature>
<dbReference type="Gene3D" id="3.40.350.10">
    <property type="entry name" value="Creatinase/prolidase N-terminal domain"/>
    <property type="match status" value="1"/>
</dbReference>
<sequence>MIKKERLARLAEELKNRGLDALYIGPSADLEYIGEFRSFPDERVRGLMVGSDGRCFALTPLLYREEMMDAFGDLPFYSMWDDHEGFAGAFKRGCEHLGVSGGKVAFNDGVRAVDLFAMLEAVDIQPANGQDLLANMRSRKDGEELDRLRRAGAIIDGVVEKLYTFIKPGMKERDVIRAIPDFIEELGGEGESFAPIVASGPNGSMPHYGGDRRVIEEHDSVILDLGCRYKSYCSDTTRTFFVGEPTREMREVYEIVRRAQAAGEAAVKPGVTAEEVDRAARRVIVDAGYGKYFFNRVGHGVGIAVHETPFIIEGNKKPLEPGNVFSVEPGIYIPGKFGVRIENLVAVKPDGTAEALNKTTREMRIIK</sequence>
<organism evidence="3 4">
    <name type="scientific">Synergistes jonesii</name>
    <dbReference type="NCBI Taxonomy" id="2754"/>
    <lineage>
        <taxon>Bacteria</taxon>
        <taxon>Thermotogati</taxon>
        <taxon>Synergistota</taxon>
        <taxon>Synergistia</taxon>
        <taxon>Synergistales</taxon>
        <taxon>Synergistaceae</taxon>
        <taxon>Synergistes</taxon>
    </lineage>
</organism>
<proteinExistence type="predicted"/>
<dbReference type="InterPro" id="IPR000587">
    <property type="entry name" value="Creatinase_N"/>
</dbReference>
<name>A0A073IRV2_9BACT</name>
<evidence type="ECO:0000313" key="3">
    <source>
        <dbReference type="EMBL" id="KEJ93048.1"/>
    </source>
</evidence>
<dbReference type="Pfam" id="PF01321">
    <property type="entry name" value="Creatinase_N"/>
    <property type="match status" value="1"/>
</dbReference>
<dbReference type="InterPro" id="IPR000994">
    <property type="entry name" value="Pept_M24"/>
</dbReference>
<dbReference type="STRING" id="2754.EH55_12125"/>
<feature type="domain" description="Creatinase N-terminal" evidence="2">
    <location>
        <begin position="6"/>
        <end position="137"/>
    </location>
</feature>
<dbReference type="RefSeq" id="WP_037974402.1">
    <property type="nucleotide sequence ID" value="NZ_JMKI01000006.1"/>
</dbReference>
<dbReference type="Pfam" id="PF00557">
    <property type="entry name" value="Peptidase_M24"/>
    <property type="match status" value="1"/>
</dbReference>
<dbReference type="OrthoDB" id="9806388at2"/>
<dbReference type="InterPro" id="IPR036005">
    <property type="entry name" value="Creatinase/aminopeptidase-like"/>
</dbReference>
<dbReference type="Gene3D" id="3.90.230.10">
    <property type="entry name" value="Creatinase/methionine aminopeptidase superfamily"/>
    <property type="match status" value="1"/>
</dbReference>
<comment type="caution">
    <text evidence="3">The sequence shown here is derived from an EMBL/GenBank/DDBJ whole genome shotgun (WGS) entry which is preliminary data.</text>
</comment>
<dbReference type="SUPFAM" id="SSF53092">
    <property type="entry name" value="Creatinase/prolidase N-terminal domain"/>
    <property type="match status" value="1"/>
</dbReference>
<reference evidence="3 4" key="1">
    <citation type="submission" date="2014-04" db="EMBL/GenBank/DDBJ databases">
        <title>Draft Genome Sequence of Synergistes jonesii.</title>
        <authorList>
            <person name="Coil D.A."/>
            <person name="Eisen J.A."/>
            <person name="Holland-Moritz H.E."/>
        </authorList>
    </citation>
    <scope>NUCLEOTIDE SEQUENCE [LARGE SCALE GENOMIC DNA]</scope>
    <source>
        <strain evidence="3 4">78-1</strain>
    </source>
</reference>
<dbReference type="CDD" id="cd01092">
    <property type="entry name" value="APP-like"/>
    <property type="match status" value="1"/>
</dbReference>
<dbReference type="Proteomes" id="UP000027665">
    <property type="component" value="Unassembled WGS sequence"/>
</dbReference>
<dbReference type="PATRIC" id="fig|2754.20.peg.410"/>
<evidence type="ECO:0000313" key="4">
    <source>
        <dbReference type="Proteomes" id="UP000027665"/>
    </source>
</evidence>
<evidence type="ECO:0000259" key="1">
    <source>
        <dbReference type="Pfam" id="PF00557"/>
    </source>
</evidence>
<keyword evidence="4" id="KW-1185">Reference proteome</keyword>
<dbReference type="PANTHER" id="PTHR46112:SF3">
    <property type="entry name" value="AMINOPEPTIDASE YPDF"/>
    <property type="match status" value="1"/>
</dbReference>
<dbReference type="GeneID" id="90982713"/>
<dbReference type="InterPro" id="IPR050659">
    <property type="entry name" value="Peptidase_M24B"/>
</dbReference>